<evidence type="ECO:0000313" key="5">
    <source>
        <dbReference type="EMBL" id="KAH7363120.1"/>
    </source>
</evidence>
<evidence type="ECO:0000256" key="1">
    <source>
        <dbReference type="ARBA" id="ARBA00010790"/>
    </source>
</evidence>
<reference evidence="5" key="1">
    <citation type="journal article" date="2021" name="Nat. Commun.">
        <title>Genetic determinants of endophytism in the Arabidopsis root mycobiome.</title>
        <authorList>
            <person name="Mesny F."/>
            <person name="Miyauchi S."/>
            <person name="Thiergart T."/>
            <person name="Pickel B."/>
            <person name="Atanasova L."/>
            <person name="Karlsson M."/>
            <person name="Huettel B."/>
            <person name="Barry K.W."/>
            <person name="Haridas S."/>
            <person name="Chen C."/>
            <person name="Bauer D."/>
            <person name="Andreopoulos W."/>
            <person name="Pangilinan J."/>
            <person name="LaButti K."/>
            <person name="Riley R."/>
            <person name="Lipzen A."/>
            <person name="Clum A."/>
            <person name="Drula E."/>
            <person name="Henrissat B."/>
            <person name="Kohler A."/>
            <person name="Grigoriev I.V."/>
            <person name="Martin F.M."/>
            <person name="Hacquard S."/>
        </authorList>
    </citation>
    <scope>NUCLEOTIDE SEQUENCE</scope>
    <source>
        <strain evidence="5">MPI-CAGE-AT-0016</strain>
    </source>
</reference>
<dbReference type="EMBL" id="JAGPXD010000003">
    <property type="protein sequence ID" value="KAH7363120.1"/>
    <property type="molecule type" value="Genomic_DNA"/>
</dbReference>
<keyword evidence="3" id="KW-0285">Flavoprotein</keyword>
<dbReference type="Proteomes" id="UP000813385">
    <property type="component" value="Unassembled WGS sequence"/>
</dbReference>
<dbReference type="Gene3D" id="3.30.560.10">
    <property type="entry name" value="Glucose Oxidase, domain 3"/>
    <property type="match status" value="1"/>
</dbReference>
<comment type="caution">
    <text evidence="5">The sequence shown here is derived from an EMBL/GenBank/DDBJ whole genome shotgun (WGS) entry which is preliminary data.</text>
</comment>
<evidence type="ECO:0000256" key="2">
    <source>
        <dbReference type="PIRSR" id="PIRSR000137-1"/>
    </source>
</evidence>
<dbReference type="InterPro" id="IPR007867">
    <property type="entry name" value="GMC_OxRtase_C"/>
</dbReference>
<comment type="cofactor">
    <cofactor evidence="3">
        <name>FAD</name>
        <dbReference type="ChEBI" id="CHEBI:57692"/>
    </cofactor>
</comment>
<dbReference type="SUPFAM" id="SSF54373">
    <property type="entry name" value="FAD-linked reductases, C-terminal domain"/>
    <property type="match status" value="1"/>
</dbReference>
<dbReference type="GO" id="GO:0016614">
    <property type="term" value="F:oxidoreductase activity, acting on CH-OH group of donors"/>
    <property type="evidence" value="ECO:0007669"/>
    <property type="project" value="InterPro"/>
</dbReference>
<dbReference type="Pfam" id="PF00732">
    <property type="entry name" value="GMC_oxred_N"/>
    <property type="match status" value="1"/>
</dbReference>
<dbReference type="OrthoDB" id="269227at2759"/>
<accession>A0A8K0X5S5</accession>
<dbReference type="PIRSF" id="PIRSF000137">
    <property type="entry name" value="Alcohol_oxidase"/>
    <property type="match status" value="1"/>
</dbReference>
<dbReference type="InterPro" id="IPR012132">
    <property type="entry name" value="GMC_OxRdtase"/>
</dbReference>
<feature type="active site" description="Proton acceptor" evidence="2">
    <location>
        <position position="470"/>
    </location>
</feature>
<organism evidence="5 6">
    <name type="scientific">Plectosphaerella cucumerina</name>
    <dbReference type="NCBI Taxonomy" id="40658"/>
    <lineage>
        <taxon>Eukaryota</taxon>
        <taxon>Fungi</taxon>
        <taxon>Dikarya</taxon>
        <taxon>Ascomycota</taxon>
        <taxon>Pezizomycotina</taxon>
        <taxon>Sordariomycetes</taxon>
        <taxon>Hypocreomycetidae</taxon>
        <taxon>Glomerellales</taxon>
        <taxon>Plectosphaerellaceae</taxon>
        <taxon>Plectosphaerella</taxon>
    </lineage>
</organism>
<dbReference type="Pfam" id="PF05199">
    <property type="entry name" value="GMC_oxred_C"/>
    <property type="match status" value="1"/>
</dbReference>
<dbReference type="InterPro" id="IPR000172">
    <property type="entry name" value="GMC_OxRdtase_N"/>
</dbReference>
<evidence type="ECO:0000256" key="3">
    <source>
        <dbReference type="PIRSR" id="PIRSR000137-2"/>
    </source>
</evidence>
<evidence type="ECO:0000313" key="6">
    <source>
        <dbReference type="Proteomes" id="UP000813385"/>
    </source>
</evidence>
<dbReference type="PANTHER" id="PTHR11552:SF115">
    <property type="entry name" value="DEHYDROGENASE XPTC-RELATED"/>
    <property type="match status" value="1"/>
</dbReference>
<dbReference type="Gene3D" id="3.50.50.60">
    <property type="entry name" value="FAD/NAD(P)-binding domain"/>
    <property type="match status" value="1"/>
</dbReference>
<dbReference type="AlphaFoldDB" id="A0A8K0X5S5"/>
<dbReference type="PANTHER" id="PTHR11552">
    <property type="entry name" value="GLUCOSE-METHANOL-CHOLINE GMC OXIDOREDUCTASE"/>
    <property type="match status" value="1"/>
</dbReference>
<name>A0A8K0X5S5_9PEZI</name>
<gene>
    <name evidence="5" type="ORF">B0T11DRAFT_282129</name>
</gene>
<dbReference type="InterPro" id="IPR036188">
    <property type="entry name" value="FAD/NAD-bd_sf"/>
</dbReference>
<dbReference type="SUPFAM" id="SSF51905">
    <property type="entry name" value="FAD/NAD(P)-binding domain"/>
    <property type="match status" value="1"/>
</dbReference>
<dbReference type="GO" id="GO:0050660">
    <property type="term" value="F:flavin adenine dinucleotide binding"/>
    <property type="evidence" value="ECO:0007669"/>
    <property type="project" value="InterPro"/>
</dbReference>
<keyword evidence="6" id="KW-1185">Reference proteome</keyword>
<evidence type="ECO:0000259" key="4">
    <source>
        <dbReference type="PROSITE" id="PS00624"/>
    </source>
</evidence>
<feature type="binding site" evidence="3">
    <location>
        <position position="140"/>
    </location>
    <ligand>
        <name>FAD</name>
        <dbReference type="ChEBI" id="CHEBI:57692"/>
    </ligand>
</feature>
<dbReference type="GO" id="GO:0044550">
    <property type="term" value="P:secondary metabolite biosynthetic process"/>
    <property type="evidence" value="ECO:0007669"/>
    <property type="project" value="TreeGrafter"/>
</dbReference>
<dbReference type="PROSITE" id="PS00624">
    <property type="entry name" value="GMC_OXRED_2"/>
    <property type="match status" value="1"/>
</dbReference>
<protein>
    <recommendedName>
        <fullName evidence="4">Glucose-methanol-choline oxidoreductase N-terminal domain-containing protein</fullName>
    </recommendedName>
</protein>
<sequence>MVFDRGSKSDYDSWGALGNEGWQWDTLLPYFQKTETFTEPTPEILSEYNITWDDAVHGESGYIQTSYSPFFWPTTKNIVAATQELGIEIARDQANGSPIGGYFCPHNLDPVQLTRSSAEEAYYRTAVARRNFHLIANNRVTRLRTTNGAGGATVTAVEFTGAQGAQSRSVGVRKEAILAAGALHTPQILQLSGIGDRAHLSTINVTTVVDLPAVGQNLHDHVSVVVVAPLGNAPVGQSALTSNATFAAEARAQYDAQRQGPLTSPTGDFLHFLPLSVISDAADAISAEAAAQDPSAHLLPGTPASVAQGYRALHAELAEKLASQDSAVMEYIWADDVIVLGLQKPFSRGNVKAASGNVFDAPVANSGFLSNPLDVALLREGVRFARKIHAAPSIAALQPFEVVPGANVTADADLDAFIRGSAATLFHPCGTAKLGARENGGVVDKNLKVYGVQKLRVVDASIMPIHPAAHSMTTVYAVAEKAADLIKAGNR</sequence>
<keyword evidence="3" id="KW-0274">FAD</keyword>
<comment type="similarity">
    <text evidence="1">Belongs to the GMC oxidoreductase family.</text>
</comment>
<feature type="domain" description="Glucose-methanol-choline oxidoreductase N-terminal" evidence="4">
    <location>
        <begin position="181"/>
        <end position="195"/>
    </location>
</feature>
<feature type="active site" description="Proton donor" evidence="2">
    <location>
        <position position="427"/>
    </location>
</feature>
<proteinExistence type="inferred from homology"/>